<evidence type="ECO:0000313" key="2">
    <source>
        <dbReference type="EMBL" id="KAH8386953.1"/>
    </source>
</evidence>
<name>A0AAD4PR47_9MUSC</name>
<accession>A0AAD4PR47</accession>
<dbReference type="Proteomes" id="UP001200034">
    <property type="component" value="Unassembled WGS sequence"/>
</dbReference>
<evidence type="ECO:0000313" key="3">
    <source>
        <dbReference type="Proteomes" id="UP001200034"/>
    </source>
</evidence>
<sequence length="186" mass="21695">MQLKPHRYEHYNTTLRDLLQTITTLIRNYVSTLKSHTPNLITQANRLWELRQRHRLVIGYQIHTVLCCRQSQLEALDEIANNIADFERTSNELREEAQEETQSSELTTLSSWTAWLLETLNVLQTQAKYLELHTRSMQPMAMESTTVKRFRKDLQLVKEYELNICMGIAKAERQQPGILPPVATAT</sequence>
<evidence type="ECO:0000256" key="1">
    <source>
        <dbReference type="SAM" id="Coils"/>
    </source>
</evidence>
<organism evidence="2 3">
    <name type="scientific">Drosophila rubida</name>
    <dbReference type="NCBI Taxonomy" id="30044"/>
    <lineage>
        <taxon>Eukaryota</taxon>
        <taxon>Metazoa</taxon>
        <taxon>Ecdysozoa</taxon>
        <taxon>Arthropoda</taxon>
        <taxon>Hexapoda</taxon>
        <taxon>Insecta</taxon>
        <taxon>Pterygota</taxon>
        <taxon>Neoptera</taxon>
        <taxon>Endopterygota</taxon>
        <taxon>Diptera</taxon>
        <taxon>Brachycera</taxon>
        <taxon>Muscomorpha</taxon>
        <taxon>Ephydroidea</taxon>
        <taxon>Drosophilidae</taxon>
        <taxon>Drosophila</taxon>
    </lineage>
</organism>
<reference evidence="2" key="1">
    <citation type="journal article" date="2021" name="Mol. Ecol. Resour.">
        <title>Phylogenomic analyses of the genus Drosophila reveals genomic signals of climate adaptation.</title>
        <authorList>
            <person name="Li F."/>
            <person name="Rane R.V."/>
            <person name="Luria V."/>
            <person name="Xiong Z."/>
            <person name="Chen J."/>
            <person name="Li Z."/>
            <person name="Catullo R.A."/>
            <person name="Griffin P.C."/>
            <person name="Schiffer M."/>
            <person name="Pearce S."/>
            <person name="Lee S.F."/>
            <person name="McElroy K."/>
            <person name="Stocker A."/>
            <person name="Shirriffs J."/>
            <person name="Cockerell F."/>
            <person name="Coppin C."/>
            <person name="Sgro C.M."/>
            <person name="Karger A."/>
            <person name="Cain J.W."/>
            <person name="Weber J.A."/>
            <person name="Santpere G."/>
            <person name="Kirschner M.W."/>
            <person name="Hoffmann A.A."/>
            <person name="Oakeshott J.G."/>
            <person name="Zhang G."/>
        </authorList>
    </citation>
    <scope>NUCLEOTIDE SEQUENCE</scope>
    <source>
        <strain evidence="2">BGI-SZ-2011g</strain>
    </source>
</reference>
<dbReference type="AlphaFoldDB" id="A0AAD4PR47"/>
<keyword evidence="1" id="KW-0175">Coiled coil</keyword>
<feature type="coiled-coil region" evidence="1">
    <location>
        <begin position="76"/>
        <end position="103"/>
    </location>
</feature>
<gene>
    <name evidence="2" type="ORF">KR093_003728</name>
</gene>
<protein>
    <submittedName>
        <fullName evidence="2">Uncharacterized protein</fullName>
    </submittedName>
</protein>
<dbReference type="EMBL" id="JAJJHW010000095">
    <property type="protein sequence ID" value="KAH8386953.1"/>
    <property type="molecule type" value="Genomic_DNA"/>
</dbReference>
<comment type="caution">
    <text evidence="2">The sequence shown here is derived from an EMBL/GenBank/DDBJ whole genome shotgun (WGS) entry which is preliminary data.</text>
</comment>
<proteinExistence type="predicted"/>
<keyword evidence="3" id="KW-1185">Reference proteome</keyword>